<gene>
    <name evidence="2" type="ORF">ADIWIN_3775</name>
</gene>
<keyword evidence="1" id="KW-0472">Membrane</keyword>
<feature type="transmembrane region" description="Helical" evidence="1">
    <location>
        <begin position="34"/>
        <end position="52"/>
    </location>
</feature>
<organism evidence="2 3">
    <name type="scientific">Winogradskyella psychrotolerans RS-3</name>
    <dbReference type="NCBI Taxonomy" id="641526"/>
    <lineage>
        <taxon>Bacteria</taxon>
        <taxon>Pseudomonadati</taxon>
        <taxon>Bacteroidota</taxon>
        <taxon>Flavobacteriia</taxon>
        <taxon>Flavobacteriales</taxon>
        <taxon>Flavobacteriaceae</taxon>
        <taxon>Winogradskyella</taxon>
    </lineage>
</organism>
<dbReference type="Proteomes" id="UP000014962">
    <property type="component" value="Unassembled WGS sequence"/>
</dbReference>
<sequence length="63" mass="7676">MYEADVIQLSEVKAVIFNLQVIFRYYTAWTLKLLMIRLWVFKIYVIISNLKLKTDFFKKPKFP</sequence>
<comment type="caution">
    <text evidence="2">The sequence shown here is derived from an EMBL/GenBank/DDBJ whole genome shotgun (WGS) entry which is preliminary data.</text>
</comment>
<evidence type="ECO:0000313" key="3">
    <source>
        <dbReference type="Proteomes" id="UP000014962"/>
    </source>
</evidence>
<dbReference type="EMBL" id="ATMR01000199">
    <property type="protein sequence ID" value="EPR70419.1"/>
    <property type="molecule type" value="Genomic_DNA"/>
</dbReference>
<keyword evidence="1" id="KW-0812">Transmembrane</keyword>
<name>S7WUI1_9FLAO</name>
<proteinExistence type="predicted"/>
<keyword evidence="1" id="KW-1133">Transmembrane helix</keyword>
<dbReference type="STRING" id="641526.ADIWIN_3775"/>
<reference evidence="2 3" key="1">
    <citation type="journal article" date="2013" name="Genome Announc.">
        <title>Draft Genome Sequence of Winogradskyella psychrotolerans RS-3T, Isolated from the Marine Transect of Kongsfjorden, Ny-Alesund, Svalbard, Arctic Ocean.</title>
        <authorList>
            <person name="Kumar Pinnaka A."/>
            <person name="Ara S."/>
            <person name="Singh A."/>
            <person name="Shivaji S."/>
        </authorList>
    </citation>
    <scope>NUCLEOTIDE SEQUENCE [LARGE SCALE GENOMIC DNA]</scope>
    <source>
        <strain evidence="2 3">RS-3</strain>
    </source>
</reference>
<evidence type="ECO:0000256" key="1">
    <source>
        <dbReference type="SAM" id="Phobius"/>
    </source>
</evidence>
<accession>S7WUI1</accession>
<evidence type="ECO:0000313" key="2">
    <source>
        <dbReference type="EMBL" id="EPR70419.1"/>
    </source>
</evidence>
<protein>
    <submittedName>
        <fullName evidence="2">Uncharacterized protein</fullName>
    </submittedName>
</protein>
<dbReference type="AlphaFoldDB" id="S7WUI1"/>
<keyword evidence="3" id="KW-1185">Reference proteome</keyword>